<dbReference type="NCBIfam" id="TIGR03433">
    <property type="entry name" value="padR_acidobact"/>
    <property type="match status" value="1"/>
</dbReference>
<dbReference type="InterPro" id="IPR005149">
    <property type="entry name" value="Tscrpt_reg_PadR_N"/>
</dbReference>
<keyword evidence="3" id="KW-1185">Reference proteome</keyword>
<dbReference type="InterPro" id="IPR036390">
    <property type="entry name" value="WH_DNA-bd_sf"/>
</dbReference>
<organism evidence="2 3">
    <name type="scientific">Archangium minus</name>
    <dbReference type="NCBI Taxonomy" id="83450"/>
    <lineage>
        <taxon>Bacteria</taxon>
        <taxon>Pseudomonadati</taxon>
        <taxon>Myxococcota</taxon>
        <taxon>Myxococcia</taxon>
        <taxon>Myxococcales</taxon>
        <taxon>Cystobacterineae</taxon>
        <taxon>Archangiaceae</taxon>
        <taxon>Archangium</taxon>
    </lineage>
</organism>
<dbReference type="InterPro" id="IPR036388">
    <property type="entry name" value="WH-like_DNA-bd_sf"/>
</dbReference>
<accession>A0ABY9XAA2</accession>
<dbReference type="InterPro" id="IPR017799">
    <property type="entry name" value="Tscrpt_reg_PadR_acidobac-type"/>
</dbReference>
<reference evidence="2 3" key="1">
    <citation type="submission" date="2019-08" db="EMBL/GenBank/DDBJ databases">
        <title>Archangium and Cystobacter genomes.</title>
        <authorList>
            <person name="Chen I.-C.K."/>
            <person name="Wielgoss S."/>
        </authorList>
    </citation>
    <scope>NUCLEOTIDE SEQUENCE [LARGE SCALE GENOMIC DNA]</scope>
    <source>
        <strain evidence="2 3">Cbm 6</strain>
    </source>
</reference>
<sequence length="110" mass="12500">MADEPLELLQGTLDMLILKSLSWGPLHGAAVAESVHTRSGQELTVEEGVLYPALHRLEKRGWLESVWGLSEKNRRVKFYRLTPEGHEHLKAETQTWRRYVSAVSRVLGVP</sequence>
<proteinExistence type="predicted"/>
<dbReference type="PANTHER" id="PTHR33169">
    <property type="entry name" value="PADR-FAMILY TRANSCRIPTIONAL REGULATOR"/>
    <property type="match status" value="1"/>
</dbReference>
<dbReference type="InterPro" id="IPR052509">
    <property type="entry name" value="Metal_resp_DNA-bind_regulator"/>
</dbReference>
<evidence type="ECO:0000313" key="2">
    <source>
        <dbReference type="EMBL" id="WNG52337.1"/>
    </source>
</evidence>
<feature type="domain" description="Transcription regulator PadR N-terminal" evidence="1">
    <location>
        <begin position="17"/>
        <end position="90"/>
    </location>
</feature>
<gene>
    <name evidence="2" type="ORF">F0U60_11365</name>
</gene>
<name>A0ABY9XAA2_9BACT</name>
<dbReference type="Proteomes" id="UP001611383">
    <property type="component" value="Chromosome"/>
</dbReference>
<dbReference type="Pfam" id="PF03551">
    <property type="entry name" value="PadR"/>
    <property type="match status" value="1"/>
</dbReference>
<protein>
    <submittedName>
        <fullName evidence="2">PadR family transcriptional regulator</fullName>
    </submittedName>
</protein>
<dbReference type="PANTHER" id="PTHR33169:SF14">
    <property type="entry name" value="TRANSCRIPTIONAL REGULATOR RV3488"/>
    <property type="match status" value="1"/>
</dbReference>
<dbReference type="SUPFAM" id="SSF46785">
    <property type="entry name" value="Winged helix' DNA-binding domain"/>
    <property type="match status" value="1"/>
</dbReference>
<evidence type="ECO:0000259" key="1">
    <source>
        <dbReference type="Pfam" id="PF03551"/>
    </source>
</evidence>
<dbReference type="EMBL" id="CP043494">
    <property type="protein sequence ID" value="WNG52337.1"/>
    <property type="molecule type" value="Genomic_DNA"/>
</dbReference>
<dbReference type="Gene3D" id="1.10.10.10">
    <property type="entry name" value="Winged helix-like DNA-binding domain superfamily/Winged helix DNA-binding domain"/>
    <property type="match status" value="1"/>
</dbReference>
<evidence type="ECO:0000313" key="3">
    <source>
        <dbReference type="Proteomes" id="UP001611383"/>
    </source>
</evidence>